<evidence type="ECO:0000313" key="4">
    <source>
        <dbReference type="EMBL" id="KPV52816.1"/>
    </source>
</evidence>
<dbReference type="SUPFAM" id="SSF53639">
    <property type="entry name" value="AraD/HMP-PK domain-like"/>
    <property type="match status" value="1"/>
</dbReference>
<dbReference type="GO" id="GO:0005829">
    <property type="term" value="C:cytosol"/>
    <property type="evidence" value="ECO:0007669"/>
    <property type="project" value="TreeGrafter"/>
</dbReference>
<dbReference type="GO" id="GO:0016832">
    <property type="term" value="F:aldehyde-lyase activity"/>
    <property type="evidence" value="ECO:0007669"/>
    <property type="project" value="TreeGrafter"/>
</dbReference>
<protein>
    <submittedName>
        <fullName evidence="4">Rhamnulose-1-phosphate aldolase</fullName>
    </submittedName>
</protein>
<dbReference type="AlphaFoldDB" id="A0A0P9D4E7"/>
<gene>
    <name evidence="4" type="ORF">SE17_13245</name>
</gene>
<dbReference type="InterPro" id="IPR050197">
    <property type="entry name" value="Aldolase_class_II_sugar_metab"/>
</dbReference>
<dbReference type="Pfam" id="PF00596">
    <property type="entry name" value="Aldolase_II"/>
    <property type="match status" value="1"/>
</dbReference>
<dbReference type="InterPro" id="IPR001303">
    <property type="entry name" value="Aldolase_II/adducin_N"/>
</dbReference>
<name>A0A0P9D4E7_9CHLR</name>
<organism evidence="4 5">
    <name type="scientific">Kouleothrix aurantiaca</name>
    <dbReference type="NCBI Taxonomy" id="186479"/>
    <lineage>
        <taxon>Bacteria</taxon>
        <taxon>Bacillati</taxon>
        <taxon>Chloroflexota</taxon>
        <taxon>Chloroflexia</taxon>
        <taxon>Chloroflexales</taxon>
        <taxon>Roseiflexineae</taxon>
        <taxon>Roseiflexaceae</taxon>
        <taxon>Kouleothrix</taxon>
    </lineage>
</organism>
<dbReference type="GO" id="GO:0019323">
    <property type="term" value="P:pentose catabolic process"/>
    <property type="evidence" value="ECO:0007669"/>
    <property type="project" value="TreeGrafter"/>
</dbReference>
<dbReference type="PANTHER" id="PTHR22789">
    <property type="entry name" value="FUCULOSE PHOSPHATE ALDOLASE"/>
    <property type="match status" value="1"/>
</dbReference>
<evidence type="ECO:0000256" key="2">
    <source>
        <dbReference type="ARBA" id="ARBA00023239"/>
    </source>
</evidence>
<dbReference type="SMART" id="SM01007">
    <property type="entry name" value="Aldolase_II"/>
    <property type="match status" value="1"/>
</dbReference>
<feature type="domain" description="Class II aldolase/adducin N-terminal" evidence="3">
    <location>
        <begin position="15"/>
        <end position="243"/>
    </location>
</feature>
<keyword evidence="2" id="KW-0456">Lyase</keyword>
<dbReference type="Gene3D" id="3.40.225.10">
    <property type="entry name" value="Class II aldolase/adducin N-terminal domain"/>
    <property type="match status" value="1"/>
</dbReference>
<dbReference type="EMBL" id="LJCR01000423">
    <property type="protein sequence ID" value="KPV52816.1"/>
    <property type="molecule type" value="Genomic_DNA"/>
</dbReference>
<dbReference type="GO" id="GO:0046872">
    <property type="term" value="F:metal ion binding"/>
    <property type="evidence" value="ECO:0007669"/>
    <property type="project" value="UniProtKB-KW"/>
</dbReference>
<dbReference type="PANTHER" id="PTHR22789:SF0">
    <property type="entry name" value="3-OXO-TETRONATE 4-PHOSPHATE DECARBOXYLASE-RELATED"/>
    <property type="match status" value="1"/>
</dbReference>
<evidence type="ECO:0000259" key="3">
    <source>
        <dbReference type="SMART" id="SM01007"/>
    </source>
</evidence>
<comment type="caution">
    <text evidence="4">The sequence shown here is derived from an EMBL/GenBank/DDBJ whole genome shotgun (WGS) entry which is preliminary data.</text>
</comment>
<dbReference type="Proteomes" id="UP000050509">
    <property type="component" value="Unassembled WGS sequence"/>
</dbReference>
<reference evidence="4 5" key="1">
    <citation type="submission" date="2015-09" db="EMBL/GenBank/DDBJ databases">
        <title>Draft genome sequence of Kouleothrix aurantiaca JCM 19913.</title>
        <authorList>
            <person name="Hemp J."/>
        </authorList>
    </citation>
    <scope>NUCLEOTIDE SEQUENCE [LARGE SCALE GENOMIC DNA]</scope>
    <source>
        <strain evidence="4 5">COM-B</strain>
    </source>
</reference>
<evidence type="ECO:0000313" key="5">
    <source>
        <dbReference type="Proteomes" id="UP000050509"/>
    </source>
</evidence>
<dbReference type="InterPro" id="IPR036409">
    <property type="entry name" value="Aldolase_II/adducin_N_sf"/>
</dbReference>
<sequence>MALEPPFPELDEFLAAIGAAGQRVSELAASEGAAGNISICIGWPFEVRRRFPLVEPFELPLPAPALAGRCVIVSGSGRRLRDIHVDPAVNLGVVAIGGDGRSGQLYTSPRRLFARVTSEFNSHLAVHNDQIERSGTNFHALIHAQPPHLTYLSHIPAYRKQEYISRRLLRWEPETIVNLPEGIGVLPYRLPGSPAMMEANLQGLRDYRIVLWSKHGVMARSDQSVTKAADRIEYAETAALYEYMDLVNGSQAEGLTQEELREVVQTFDVPTTLV</sequence>
<keyword evidence="5" id="KW-1185">Reference proteome</keyword>
<accession>A0A0P9D4E7</accession>
<proteinExistence type="predicted"/>
<keyword evidence="1" id="KW-0479">Metal-binding</keyword>
<evidence type="ECO:0000256" key="1">
    <source>
        <dbReference type="ARBA" id="ARBA00022723"/>
    </source>
</evidence>